<dbReference type="SUPFAM" id="SSF47413">
    <property type="entry name" value="lambda repressor-like DNA-binding domains"/>
    <property type="match status" value="1"/>
</dbReference>
<dbReference type="InterPro" id="IPR010982">
    <property type="entry name" value="Lambda_DNA-bd_dom_sf"/>
</dbReference>
<dbReference type="PANTHER" id="PTHR46558:SF4">
    <property type="entry name" value="DNA-BIDING PHAGE PROTEIN"/>
    <property type="match status" value="1"/>
</dbReference>
<reference evidence="3 4" key="1">
    <citation type="submission" date="2018-11" db="EMBL/GenBank/DDBJ databases">
        <title>Genomes From Bacteria Associated with the Canine Oral Cavity: a Test Case for Automated Genome-Based Taxonomic Assignment.</title>
        <authorList>
            <person name="Coil D.A."/>
            <person name="Jospin G."/>
            <person name="Darling A.E."/>
            <person name="Wallis C."/>
            <person name="Davis I.J."/>
            <person name="Harris S."/>
            <person name="Eisen J.A."/>
            <person name="Holcombe L.J."/>
            <person name="O'Flynn C."/>
        </authorList>
    </citation>
    <scope>NUCLEOTIDE SEQUENCE [LARGE SCALE GENOMIC DNA]</scope>
    <source>
        <strain evidence="3 4">COT-280</strain>
    </source>
</reference>
<feature type="domain" description="HTH cro/C1-type" evidence="2">
    <location>
        <begin position="4"/>
        <end position="58"/>
    </location>
</feature>
<dbReference type="Proteomes" id="UP000269923">
    <property type="component" value="Unassembled WGS sequence"/>
</dbReference>
<comment type="caution">
    <text evidence="3">The sequence shown here is derived from an EMBL/GenBank/DDBJ whole genome shotgun (WGS) entry which is preliminary data.</text>
</comment>
<dbReference type="Gene3D" id="1.10.260.40">
    <property type="entry name" value="lambda repressor-like DNA-binding domains"/>
    <property type="match status" value="1"/>
</dbReference>
<evidence type="ECO:0000313" key="3">
    <source>
        <dbReference type="EMBL" id="RRD89015.1"/>
    </source>
</evidence>
<dbReference type="RefSeq" id="WP_124796169.1">
    <property type="nucleotide sequence ID" value="NZ_RQYC01000025.1"/>
</dbReference>
<dbReference type="CDD" id="cd00093">
    <property type="entry name" value="HTH_XRE"/>
    <property type="match status" value="1"/>
</dbReference>
<gene>
    <name evidence="3" type="ORF">EII21_10210</name>
</gene>
<evidence type="ECO:0000313" key="4">
    <source>
        <dbReference type="Proteomes" id="UP000269923"/>
    </source>
</evidence>
<keyword evidence="4" id="KW-1185">Reference proteome</keyword>
<dbReference type="PROSITE" id="PS50943">
    <property type="entry name" value="HTH_CROC1"/>
    <property type="match status" value="1"/>
</dbReference>
<proteinExistence type="predicted"/>
<accession>A0A3P2A205</accession>
<name>A0A3P2A205_9NEIS</name>
<evidence type="ECO:0000259" key="2">
    <source>
        <dbReference type="PROSITE" id="PS50943"/>
    </source>
</evidence>
<sequence length="281" mass="32312">MKILRELRKYHKYTQADLAKQLNVTQQTIAKWESGKTEPTLANLRDLALVLGTSVDELLNKDKPKTLINHTPSYFGDNPYGFWGHIGIGVPNQEKSLWYPITLHDANRLSHNLYNPLSHFMGVDTLNGRSLYINKNNIDYIRFLSDSADQIDGDWELGWDGYQGYPADIYPALADYLLNGDLDTESYSSNFIQVIETIVAENENLSFENIGHSHIYTLNKQYHHGIYDNELLSLMILEDLDESEWFNLGDKEHGFDMFILSDKVVLIDVPTYLLKEAVDYL</sequence>
<dbReference type="InterPro" id="IPR001387">
    <property type="entry name" value="Cro/C1-type_HTH"/>
</dbReference>
<dbReference type="PANTHER" id="PTHR46558">
    <property type="entry name" value="TRACRIPTIONAL REGULATORY PROTEIN-RELATED-RELATED"/>
    <property type="match status" value="1"/>
</dbReference>
<dbReference type="AlphaFoldDB" id="A0A3P2A205"/>
<protein>
    <submittedName>
        <fullName evidence="3">Helix-turn-helix domain-containing protein</fullName>
    </submittedName>
</protein>
<evidence type="ECO:0000256" key="1">
    <source>
        <dbReference type="ARBA" id="ARBA00023125"/>
    </source>
</evidence>
<organism evidence="3 4">
    <name type="scientific">Conchiformibius steedae</name>
    <dbReference type="NCBI Taxonomy" id="153493"/>
    <lineage>
        <taxon>Bacteria</taxon>
        <taxon>Pseudomonadati</taxon>
        <taxon>Pseudomonadota</taxon>
        <taxon>Betaproteobacteria</taxon>
        <taxon>Neisseriales</taxon>
        <taxon>Neisseriaceae</taxon>
        <taxon>Conchiformibius</taxon>
    </lineage>
</organism>
<dbReference type="GO" id="GO:0003677">
    <property type="term" value="F:DNA binding"/>
    <property type="evidence" value="ECO:0007669"/>
    <property type="project" value="UniProtKB-KW"/>
</dbReference>
<keyword evidence="1" id="KW-0238">DNA-binding</keyword>
<dbReference type="Pfam" id="PF01381">
    <property type="entry name" value="HTH_3"/>
    <property type="match status" value="1"/>
</dbReference>
<dbReference type="SMART" id="SM00530">
    <property type="entry name" value="HTH_XRE"/>
    <property type="match status" value="1"/>
</dbReference>
<dbReference type="EMBL" id="RQYC01000025">
    <property type="protein sequence ID" value="RRD89015.1"/>
    <property type="molecule type" value="Genomic_DNA"/>
</dbReference>
<dbReference type="OrthoDB" id="9772064at2"/>